<dbReference type="EMBL" id="CCCS020000049">
    <property type="protein sequence ID" value="CDQ11340.1"/>
    <property type="molecule type" value="Genomic_DNA"/>
</dbReference>
<reference evidence="3 4" key="3">
    <citation type="submission" date="2017-03" db="EMBL/GenBank/DDBJ databases">
        <authorList>
            <person name="Regsiter A."/>
            <person name="William W."/>
        </authorList>
    </citation>
    <scope>NUCLEOTIDE SEQUENCE [LARGE SCALE GENOMIC DNA]</scope>
    <source>
        <strain evidence="3">PRJEB5721</strain>
    </source>
</reference>
<gene>
    <name evidence="3" type="ORF">AFERRI_50902</name>
    <name evidence="2" type="ORF">AFERRI_530235</name>
</gene>
<feature type="compositionally biased region" description="Basic and acidic residues" evidence="1">
    <location>
        <begin position="1"/>
        <end position="11"/>
    </location>
</feature>
<evidence type="ECO:0000313" key="2">
    <source>
        <dbReference type="EMBL" id="CDQ11340.1"/>
    </source>
</evidence>
<name>A0A060USD4_9PROT</name>
<organism evidence="2">
    <name type="scientific">Acidithiobacillus ferrivorans</name>
    <dbReference type="NCBI Taxonomy" id="160808"/>
    <lineage>
        <taxon>Bacteria</taxon>
        <taxon>Pseudomonadati</taxon>
        <taxon>Pseudomonadota</taxon>
        <taxon>Acidithiobacillia</taxon>
        <taxon>Acidithiobacillales</taxon>
        <taxon>Acidithiobacillaceae</taxon>
        <taxon>Acidithiobacillus</taxon>
    </lineage>
</organism>
<proteinExistence type="predicted"/>
<evidence type="ECO:0000313" key="3">
    <source>
        <dbReference type="EMBL" id="SMH67700.1"/>
    </source>
</evidence>
<feature type="region of interest" description="Disordered" evidence="1">
    <location>
        <begin position="1"/>
        <end position="24"/>
    </location>
</feature>
<protein>
    <submittedName>
        <fullName evidence="2">Uncharacterized protein</fullName>
    </submittedName>
</protein>
<dbReference type="AlphaFoldDB" id="A0A060USD4"/>
<reference evidence="2" key="2">
    <citation type="submission" date="2014-07" db="EMBL/GenBank/DDBJ databases">
        <title>Initial genome analysis of the psychrotolerant acidophile Acidithiobacillus ferrivorans CF27: insights into iron and sulfur oxidation pathways and into biofilm formation.</title>
        <authorList>
            <person name="Talla E."/>
            <person name="Hedrich S."/>
            <person name="Mangenot S."/>
            <person name="Ji B."/>
            <person name="Johnson D.B."/>
            <person name="Barbe V."/>
            <person name="Bonnefoy V."/>
        </authorList>
    </citation>
    <scope>NUCLEOTIDE SEQUENCE [LARGE SCALE GENOMIC DNA]</scope>
    <source>
        <strain evidence="2">CF27</strain>
    </source>
</reference>
<dbReference type="EMBL" id="LT841305">
    <property type="protein sequence ID" value="SMH67700.1"/>
    <property type="molecule type" value="Genomic_DNA"/>
</dbReference>
<evidence type="ECO:0000313" key="4">
    <source>
        <dbReference type="Proteomes" id="UP000193925"/>
    </source>
</evidence>
<accession>A0A060USD4</accession>
<dbReference type="Proteomes" id="UP000193925">
    <property type="component" value="Chromosome AFERRI"/>
</dbReference>
<sequence length="107" mass="11711">MPQRAPAEKPAQRPPSASPASVRVAGVTRQWREPPHHASGVPIWPAMGSLANTGTMHAAINNTLRIQSRIVVLHWIFPKSIYIGDYDKGQARAGTMPDKISLWAFSC</sequence>
<reference evidence="2" key="1">
    <citation type="submission" date="2014-03" db="EMBL/GenBank/DDBJ databases">
        <authorList>
            <person name="Genoscope - CEA"/>
        </authorList>
    </citation>
    <scope>NUCLEOTIDE SEQUENCE [LARGE SCALE GENOMIC DNA]</scope>
    <source>
        <strain evidence="2">CF27</strain>
    </source>
</reference>
<keyword evidence="4" id="KW-1185">Reference proteome</keyword>
<evidence type="ECO:0000256" key="1">
    <source>
        <dbReference type="SAM" id="MobiDB-lite"/>
    </source>
</evidence>